<evidence type="ECO:0000313" key="2">
    <source>
        <dbReference type="EMBL" id="KAH8499571.1"/>
    </source>
</evidence>
<comment type="caution">
    <text evidence="2">The sequence shown here is derived from an EMBL/GenBank/DDBJ whole genome shotgun (WGS) entry which is preliminary data.</text>
</comment>
<feature type="non-terminal residue" evidence="2">
    <location>
        <position position="119"/>
    </location>
</feature>
<dbReference type="AlphaFoldDB" id="A0A8T2Y3B5"/>
<sequence>MEMKEVDSASISSPNLVFQHDTPHSTSNKAVQNATRIGQFLTGPNLRIQLHEMLHGQYCKSFQLSDDFKASTEGNVHVLTSGSLGELEESTCLLVKMGQAFNASLVNVQEKKVLEHQMG</sequence>
<reference evidence="2" key="1">
    <citation type="journal article" date="2021" name="J. Hered.">
        <title>Genome Assembly of Salicaceae Populus deltoides (Eastern Cottonwood) I-69 Based on Nanopore Sequencing and Hi-C Technologies.</title>
        <authorList>
            <person name="Bai S."/>
            <person name="Wu H."/>
            <person name="Zhang J."/>
            <person name="Pan Z."/>
            <person name="Zhao W."/>
            <person name="Li Z."/>
            <person name="Tong C."/>
        </authorList>
    </citation>
    <scope>NUCLEOTIDE SEQUENCE</scope>
    <source>
        <tissue evidence="2">Leaf</tissue>
    </source>
</reference>
<evidence type="ECO:0000256" key="1">
    <source>
        <dbReference type="SAM" id="MobiDB-lite"/>
    </source>
</evidence>
<proteinExistence type="predicted"/>
<dbReference type="EMBL" id="JACEGQ020000009">
    <property type="protein sequence ID" value="KAH8499571.1"/>
    <property type="molecule type" value="Genomic_DNA"/>
</dbReference>
<organism evidence="2 3">
    <name type="scientific">Populus deltoides</name>
    <name type="common">Eastern poplar</name>
    <name type="synonym">Eastern cottonwood</name>
    <dbReference type="NCBI Taxonomy" id="3696"/>
    <lineage>
        <taxon>Eukaryota</taxon>
        <taxon>Viridiplantae</taxon>
        <taxon>Streptophyta</taxon>
        <taxon>Embryophyta</taxon>
        <taxon>Tracheophyta</taxon>
        <taxon>Spermatophyta</taxon>
        <taxon>Magnoliopsida</taxon>
        <taxon>eudicotyledons</taxon>
        <taxon>Gunneridae</taxon>
        <taxon>Pentapetalae</taxon>
        <taxon>rosids</taxon>
        <taxon>fabids</taxon>
        <taxon>Malpighiales</taxon>
        <taxon>Salicaceae</taxon>
        <taxon>Saliceae</taxon>
        <taxon>Populus</taxon>
    </lineage>
</organism>
<feature type="region of interest" description="Disordered" evidence="1">
    <location>
        <begin position="1"/>
        <end position="30"/>
    </location>
</feature>
<keyword evidence="3" id="KW-1185">Reference proteome</keyword>
<protein>
    <submittedName>
        <fullName evidence="2">Uncharacterized protein</fullName>
    </submittedName>
</protein>
<name>A0A8T2Y3B5_POPDE</name>
<accession>A0A8T2Y3B5</accession>
<gene>
    <name evidence="2" type="ORF">H0E87_018160</name>
</gene>
<dbReference type="Proteomes" id="UP000807159">
    <property type="component" value="Chromosome 9"/>
</dbReference>
<evidence type="ECO:0000313" key="3">
    <source>
        <dbReference type="Proteomes" id="UP000807159"/>
    </source>
</evidence>